<evidence type="ECO:0000256" key="5">
    <source>
        <dbReference type="ARBA" id="ARBA00029903"/>
    </source>
</evidence>
<comment type="caution">
    <text evidence="8">The sequence shown here is derived from an EMBL/GenBank/DDBJ whole genome shotgun (WGS) entry which is preliminary data.</text>
</comment>
<evidence type="ECO:0000313" key="9">
    <source>
        <dbReference type="Proteomes" id="UP000299102"/>
    </source>
</evidence>
<dbReference type="EC" id="3.1.1.4" evidence="2"/>
<evidence type="ECO:0000313" key="8">
    <source>
        <dbReference type="EMBL" id="GBP38226.1"/>
    </source>
</evidence>
<dbReference type="GO" id="GO:0006644">
    <property type="term" value="P:phospholipid metabolic process"/>
    <property type="evidence" value="ECO:0007669"/>
    <property type="project" value="InterPro"/>
</dbReference>
<comment type="cofactor">
    <cofactor evidence="1">
        <name>Ca(2+)</name>
        <dbReference type="ChEBI" id="CHEBI:29108"/>
    </cofactor>
</comment>
<proteinExistence type="predicted"/>
<dbReference type="OrthoDB" id="6075074at2759"/>
<dbReference type="Pfam" id="PF05826">
    <property type="entry name" value="Phospholip_A2_2"/>
    <property type="match status" value="1"/>
</dbReference>
<dbReference type="Proteomes" id="UP000299102">
    <property type="component" value="Unassembled WGS sequence"/>
</dbReference>
<dbReference type="PANTHER" id="PTHR12253">
    <property type="entry name" value="RH14732P"/>
    <property type="match status" value="1"/>
</dbReference>
<evidence type="ECO:0000256" key="1">
    <source>
        <dbReference type="ARBA" id="ARBA00001913"/>
    </source>
</evidence>
<name>A0A4C1VH13_EUMVA</name>
<evidence type="ECO:0000259" key="7">
    <source>
        <dbReference type="Pfam" id="PF05826"/>
    </source>
</evidence>
<keyword evidence="3" id="KW-0442">Lipid degradation</keyword>
<feature type="domain" description="Phospholipase A2-like central" evidence="7">
    <location>
        <begin position="102"/>
        <end position="150"/>
    </location>
</feature>
<keyword evidence="4" id="KW-0443">Lipid metabolism</keyword>
<dbReference type="GO" id="GO:0016042">
    <property type="term" value="P:lipid catabolic process"/>
    <property type="evidence" value="ECO:0007669"/>
    <property type="project" value="UniProtKB-KW"/>
</dbReference>
<reference evidence="8 9" key="1">
    <citation type="journal article" date="2019" name="Commun. Biol.">
        <title>The bagworm genome reveals a unique fibroin gene that provides high tensile strength.</title>
        <authorList>
            <person name="Kono N."/>
            <person name="Nakamura H."/>
            <person name="Ohtoshi R."/>
            <person name="Tomita M."/>
            <person name="Numata K."/>
            <person name="Arakawa K."/>
        </authorList>
    </citation>
    <scope>NUCLEOTIDE SEQUENCE [LARGE SCALE GENOMIC DNA]</scope>
</reference>
<evidence type="ECO:0000256" key="3">
    <source>
        <dbReference type="ARBA" id="ARBA00022963"/>
    </source>
</evidence>
<protein>
    <recommendedName>
        <fullName evidence="2">phospholipase A2</fullName>
        <ecNumber evidence="2">3.1.1.4</ecNumber>
    </recommendedName>
    <alternativeName>
        <fullName evidence="5">Phosphatidylcholine 2-acylhydrolase</fullName>
    </alternativeName>
</protein>
<keyword evidence="9" id="KW-1185">Reference proteome</keyword>
<evidence type="ECO:0000256" key="4">
    <source>
        <dbReference type="ARBA" id="ARBA00023098"/>
    </source>
</evidence>
<dbReference type="Gene3D" id="1.20.90.10">
    <property type="entry name" value="Phospholipase A2 domain"/>
    <property type="match status" value="1"/>
</dbReference>
<dbReference type="AlphaFoldDB" id="A0A4C1VH13"/>
<dbReference type="SUPFAM" id="SSF48619">
    <property type="entry name" value="Phospholipase A2, PLA2"/>
    <property type="match status" value="1"/>
</dbReference>
<dbReference type="STRING" id="151549.A0A4C1VH13"/>
<organism evidence="8 9">
    <name type="scientific">Eumeta variegata</name>
    <name type="common">Bagworm moth</name>
    <name type="synonym">Eumeta japonica</name>
    <dbReference type="NCBI Taxonomy" id="151549"/>
    <lineage>
        <taxon>Eukaryota</taxon>
        <taxon>Metazoa</taxon>
        <taxon>Ecdysozoa</taxon>
        <taxon>Arthropoda</taxon>
        <taxon>Hexapoda</taxon>
        <taxon>Insecta</taxon>
        <taxon>Pterygota</taxon>
        <taxon>Neoptera</taxon>
        <taxon>Endopterygota</taxon>
        <taxon>Lepidoptera</taxon>
        <taxon>Glossata</taxon>
        <taxon>Ditrysia</taxon>
        <taxon>Tineoidea</taxon>
        <taxon>Psychidae</taxon>
        <taxon>Oiketicinae</taxon>
        <taxon>Eumeta</taxon>
    </lineage>
</organism>
<dbReference type="EMBL" id="BGZK01000345">
    <property type="protein sequence ID" value="GBP38226.1"/>
    <property type="molecule type" value="Genomic_DNA"/>
</dbReference>
<dbReference type="InterPro" id="IPR016090">
    <property type="entry name" value="PLA2-like_dom"/>
</dbReference>
<dbReference type="GO" id="GO:0004623">
    <property type="term" value="F:phospholipase A2 activity"/>
    <property type="evidence" value="ECO:0007669"/>
    <property type="project" value="UniProtKB-EC"/>
</dbReference>
<sequence>MKRESGRRTSHRAPSDRDGGVALHRSECIQRACMALVKCEIRLCQLNWTAPAAPAAPAAARSLRDLRKYHSVEKIAVSVGKLAGKRSKATTLTTIRPPSELSHAALNTTDMTHARICCRFRACLKLADTSVSNMVGNLFFNVVQTKCFVLKPVKVCVQRSWWGKCLKKGYAKQAFLRDNLPY</sequence>
<feature type="region of interest" description="Disordered" evidence="6">
    <location>
        <begin position="1"/>
        <end position="20"/>
    </location>
</feature>
<evidence type="ECO:0000256" key="2">
    <source>
        <dbReference type="ARBA" id="ARBA00013278"/>
    </source>
</evidence>
<dbReference type="InterPro" id="IPR036444">
    <property type="entry name" value="PLipase_A2_dom_sf"/>
</dbReference>
<evidence type="ECO:0000256" key="6">
    <source>
        <dbReference type="SAM" id="MobiDB-lite"/>
    </source>
</evidence>
<dbReference type="GO" id="GO:0050482">
    <property type="term" value="P:arachidonate secretion"/>
    <property type="evidence" value="ECO:0007669"/>
    <property type="project" value="InterPro"/>
</dbReference>
<gene>
    <name evidence="8" type="primary">PLA2G3</name>
    <name evidence="8" type="ORF">EVAR_18105_1</name>
</gene>
<accession>A0A4C1VH13</accession>